<evidence type="ECO:0000256" key="9">
    <source>
        <dbReference type="RuleBase" id="RU368040"/>
    </source>
</evidence>
<dbReference type="Proteomes" id="UP000887569">
    <property type="component" value="Unplaced"/>
</dbReference>
<feature type="transmembrane region" description="Helical" evidence="9">
    <location>
        <begin position="153"/>
        <end position="170"/>
    </location>
</feature>
<dbReference type="Pfam" id="PF05644">
    <property type="entry name" value="Miff"/>
    <property type="match status" value="2"/>
</dbReference>
<keyword evidence="5" id="KW-0175">Coiled coil</keyword>
<comment type="function">
    <text evidence="9">Plays a role in mitochondrial and peroxisomal fission. Promotes the recruitment and association of the fission mediator dynamin-related protein 1 (DNM1L) to the mitochondrial surface.</text>
</comment>
<feature type="domain" description="Mff-like" evidence="10">
    <location>
        <begin position="2"/>
        <end position="103"/>
    </location>
</feature>
<dbReference type="GO" id="GO:0005741">
    <property type="term" value="C:mitochondrial outer membrane"/>
    <property type="evidence" value="ECO:0007669"/>
    <property type="project" value="UniProtKB-SubCell"/>
</dbReference>
<accession>A0A915CJH5</accession>
<protein>
    <recommendedName>
        <fullName evidence="9">Mitochondrial fission factor</fullName>
    </recommendedName>
</protein>
<evidence type="ECO:0000313" key="11">
    <source>
        <dbReference type="Proteomes" id="UP000887569"/>
    </source>
</evidence>
<dbReference type="PANTHER" id="PTHR16501:SF6">
    <property type="entry name" value="TRANSPORT AND GOLGI ORGANIZATION PROTEIN 11"/>
    <property type="match status" value="1"/>
</dbReference>
<dbReference type="WBParaSite" id="PgR206_g008_t01">
    <property type="protein sequence ID" value="PgR206_g008_t01"/>
    <property type="gene ID" value="PgR206_g008"/>
</dbReference>
<reference evidence="12" key="1">
    <citation type="submission" date="2022-11" db="UniProtKB">
        <authorList>
            <consortium name="WormBaseParasite"/>
        </authorList>
    </citation>
    <scope>IDENTIFICATION</scope>
</reference>
<evidence type="ECO:0000256" key="4">
    <source>
        <dbReference type="ARBA" id="ARBA00022989"/>
    </source>
</evidence>
<dbReference type="InterPro" id="IPR008518">
    <property type="entry name" value="Mff/Tango-11"/>
</dbReference>
<keyword evidence="2 9" id="KW-0812">Transmembrane</keyword>
<evidence type="ECO:0000256" key="5">
    <source>
        <dbReference type="ARBA" id="ARBA00023054"/>
    </source>
</evidence>
<keyword evidence="7 9" id="KW-0472">Membrane</keyword>
<keyword evidence="4 9" id="KW-1133">Transmembrane helix</keyword>
<sequence length="175" mass="19639">MMHVPHHITVVGDSSGDFSRATRHHIENATSLAYKMNVPDRILVAGGDRVMGDRAIPTEVLTDRFISGYPAPELSSPPEMLTLDKASFPEISDDLPTNGVTQPQDESMSAVSIAVEENPLRELKKMRKQLGRLSTRLYQLEDENERRKTRESFLWLSLVTSAGLLFAILFKRGFK</sequence>
<evidence type="ECO:0000256" key="7">
    <source>
        <dbReference type="ARBA" id="ARBA00023136"/>
    </source>
</evidence>
<evidence type="ECO:0000256" key="8">
    <source>
        <dbReference type="ARBA" id="ARBA00023140"/>
    </source>
</evidence>
<dbReference type="PANTHER" id="PTHR16501">
    <property type="entry name" value="TRANSPORT AND GOLGI ORGANIZATION PROTEIN 11"/>
    <property type="match status" value="1"/>
</dbReference>
<keyword evidence="6 9" id="KW-0496">Mitochondrion</keyword>
<organism evidence="11 12">
    <name type="scientific">Parascaris univalens</name>
    <name type="common">Nematode worm</name>
    <dbReference type="NCBI Taxonomy" id="6257"/>
    <lineage>
        <taxon>Eukaryota</taxon>
        <taxon>Metazoa</taxon>
        <taxon>Ecdysozoa</taxon>
        <taxon>Nematoda</taxon>
        <taxon>Chromadorea</taxon>
        <taxon>Rhabditida</taxon>
        <taxon>Spirurina</taxon>
        <taxon>Ascaridomorpha</taxon>
        <taxon>Ascaridoidea</taxon>
        <taxon>Ascarididae</taxon>
        <taxon>Parascaris</taxon>
    </lineage>
</organism>
<dbReference type="AlphaFoldDB" id="A0A915CJH5"/>
<evidence type="ECO:0000256" key="2">
    <source>
        <dbReference type="ARBA" id="ARBA00022692"/>
    </source>
</evidence>
<proteinExistence type="inferred from homology"/>
<name>A0A915CJH5_PARUN</name>
<dbReference type="GO" id="GO:0005777">
    <property type="term" value="C:peroxisome"/>
    <property type="evidence" value="ECO:0007669"/>
    <property type="project" value="UniProtKB-SubCell"/>
</dbReference>
<evidence type="ECO:0000256" key="6">
    <source>
        <dbReference type="ARBA" id="ARBA00023128"/>
    </source>
</evidence>
<dbReference type="GO" id="GO:0090314">
    <property type="term" value="P:positive regulation of protein targeting to membrane"/>
    <property type="evidence" value="ECO:0007669"/>
    <property type="project" value="UniProtKB-UniRule"/>
</dbReference>
<evidence type="ECO:0000256" key="3">
    <source>
        <dbReference type="ARBA" id="ARBA00022787"/>
    </source>
</evidence>
<comment type="subcellular location">
    <subcellularLocation>
        <location evidence="9">Mitochondrion outer membrane</location>
        <topology evidence="9">Single-pass type IV membrane protein</topology>
    </subcellularLocation>
    <subcellularLocation>
        <location evidence="9">Peroxisome</location>
    </subcellularLocation>
</comment>
<feature type="domain" description="Mff-like" evidence="10">
    <location>
        <begin position="109"/>
        <end position="155"/>
    </location>
</feature>
<keyword evidence="3 9" id="KW-1000">Mitochondrion outer membrane</keyword>
<dbReference type="GO" id="GO:0000266">
    <property type="term" value="P:mitochondrial fission"/>
    <property type="evidence" value="ECO:0007669"/>
    <property type="project" value="UniProtKB-UniRule"/>
</dbReference>
<keyword evidence="8 9" id="KW-0576">Peroxisome</keyword>
<evidence type="ECO:0000259" key="10">
    <source>
        <dbReference type="Pfam" id="PF05644"/>
    </source>
</evidence>
<keyword evidence="11" id="KW-1185">Reference proteome</keyword>
<dbReference type="GO" id="GO:0090141">
    <property type="term" value="P:positive regulation of mitochondrial fission"/>
    <property type="evidence" value="ECO:0007669"/>
    <property type="project" value="UniProtKB-UniRule"/>
</dbReference>
<comment type="similarity">
    <text evidence="1 9">Belongs to the Tango11 family.</text>
</comment>
<dbReference type="InterPro" id="IPR039433">
    <property type="entry name" value="Mff-like_dom"/>
</dbReference>
<evidence type="ECO:0000256" key="1">
    <source>
        <dbReference type="ARBA" id="ARBA00009806"/>
    </source>
</evidence>
<evidence type="ECO:0000313" key="12">
    <source>
        <dbReference type="WBParaSite" id="PgR206_g008_t01"/>
    </source>
</evidence>